<proteinExistence type="evidence at transcript level"/>
<protein>
    <submittedName>
        <fullName evidence="2">Putative myosin class ii heavy chain</fullName>
    </submittedName>
</protein>
<evidence type="ECO:0000313" key="2">
    <source>
        <dbReference type="EMBL" id="JAU03379.1"/>
    </source>
</evidence>
<keyword evidence="1" id="KW-0175">Coiled coil</keyword>
<feature type="non-terminal residue" evidence="2">
    <location>
        <position position="309"/>
    </location>
</feature>
<sequence length="309" mass="35604">DQKEGKLSHEACVAEKTKLQNQVRRLEEQLCESRQANERLRAHEASGTLNDSSLCSQVMREQEFQLVIQELQAERDNVKRDRDHLLMRLEAVEDRLRSTMNDLFTQKTLTQNQEDECVQLRAQLENLQMDQVDPKRRGNSLFSEVEDRRLQQERELISLRARYRALEEQRQFLQEQVRQCRNQTAMILAMGSGSKADARQLRLLQESVASATAEIHRFAGALVRQSGELRTLPDDVAADGNPLAGLLKMERNRVKALEEERSTLLKSIAERQLREDRLLREAHAANLKAEAIEAQLLKTVARKNSEEQA</sequence>
<reference evidence="2" key="2">
    <citation type="journal article" date="2017" name="Front. Cell. Infect. Microbiol.">
        <title>Analysis of the Salivary Gland Transcriptome of Unfed and Partially Fed Amblyomma sculptum Ticks and Descriptive Proteome of the Saliva.</title>
        <authorList>
            <person name="Esteves E."/>
            <person name="Maruyama S.R."/>
            <person name="Kawahara R."/>
            <person name="Fujita A."/>
            <person name="Martins L.A."/>
            <person name="Righi A.A."/>
            <person name="Costa F.B."/>
            <person name="Palmisano G."/>
            <person name="Labruna M.B."/>
            <person name="Sa-Nunes A."/>
            <person name="Ribeiro J.M.C."/>
            <person name="Fogaca A.C."/>
        </authorList>
    </citation>
    <scope>NUCLEOTIDE SEQUENCE</scope>
</reference>
<reference evidence="2" key="1">
    <citation type="submission" date="2016-09" db="EMBL/GenBank/DDBJ databases">
        <authorList>
            <person name="Capua I."/>
            <person name="De Benedictis P."/>
            <person name="Joannis T."/>
            <person name="Lombin L.H."/>
            <person name="Cattoli G."/>
        </authorList>
    </citation>
    <scope>NUCLEOTIDE SEQUENCE</scope>
</reference>
<feature type="coiled-coil region" evidence="1">
    <location>
        <begin position="247"/>
        <end position="295"/>
    </location>
</feature>
<evidence type="ECO:0000256" key="1">
    <source>
        <dbReference type="SAM" id="Coils"/>
    </source>
</evidence>
<name>A0A1E1XVV1_AMBSC</name>
<dbReference type="AlphaFoldDB" id="A0A1E1XVV1"/>
<feature type="coiled-coil region" evidence="1">
    <location>
        <begin position="9"/>
        <end position="183"/>
    </location>
</feature>
<feature type="non-terminal residue" evidence="2">
    <location>
        <position position="1"/>
    </location>
</feature>
<dbReference type="EMBL" id="GFAA01000056">
    <property type="protein sequence ID" value="JAU03379.1"/>
    <property type="molecule type" value="mRNA"/>
</dbReference>
<organism evidence="2">
    <name type="scientific">Amblyomma sculptum</name>
    <name type="common">Tick</name>
    <dbReference type="NCBI Taxonomy" id="1581419"/>
    <lineage>
        <taxon>Eukaryota</taxon>
        <taxon>Metazoa</taxon>
        <taxon>Ecdysozoa</taxon>
        <taxon>Arthropoda</taxon>
        <taxon>Chelicerata</taxon>
        <taxon>Arachnida</taxon>
        <taxon>Acari</taxon>
        <taxon>Parasitiformes</taxon>
        <taxon>Ixodida</taxon>
        <taxon>Ixodoidea</taxon>
        <taxon>Ixodidae</taxon>
        <taxon>Amblyomminae</taxon>
        <taxon>Amblyomma</taxon>
    </lineage>
</organism>
<accession>A0A1E1XVV1</accession>